<dbReference type="InterPro" id="IPR020103">
    <property type="entry name" value="PsdUridine_synth_cat_dom_sf"/>
</dbReference>
<protein>
    <recommendedName>
        <fullName evidence="4">tRNA pseudouridine synthase</fullName>
        <ecNumber evidence="4">5.4.99.12</ecNumber>
    </recommendedName>
</protein>
<dbReference type="InterPro" id="IPR001406">
    <property type="entry name" value="PsdUridine_synth_TruA"/>
</dbReference>
<dbReference type="GO" id="GO:0031119">
    <property type="term" value="P:tRNA pseudouridine synthesis"/>
    <property type="evidence" value="ECO:0007669"/>
    <property type="project" value="TreeGrafter"/>
</dbReference>
<dbReference type="InterPro" id="IPR020095">
    <property type="entry name" value="PsdUridine_synth_TruA_C"/>
</dbReference>
<dbReference type="SUPFAM" id="SSF55120">
    <property type="entry name" value="Pseudouridine synthase"/>
    <property type="match status" value="1"/>
</dbReference>
<sequence length="326" mass="37271">MPLISRNVLLKLSYNGQNYHGFAYQPGLPTVEHHLFLSFLKAKFIQAEEKQVRPSTFVWPKEILSGIAERKYYKCGRTDAGVSAASQFISLFLPAPAGKEYPYDLILNQHLPEDIRVLGWMFVDDQFSARFSCISREYEYYFSRRAGSSLSIEKMADESQKLLGTHWFGRLCKQEKEASKKKRLEKKQKVSPDEVCAEEAVRTVDSIVFEKVSEDSVTGVEVYLMRIRAKSFLHNQVRKIFSVLYMLGTGSDIELAKILDKNQPQKKDIKLADPSPLVLASCVFADTDLSQLKSAQTRSHPLIKICESVQVKSKVNERITKEFFLH</sequence>
<dbReference type="GO" id="GO:0005634">
    <property type="term" value="C:nucleus"/>
    <property type="evidence" value="ECO:0007669"/>
    <property type="project" value="TreeGrafter"/>
</dbReference>
<name>A0A086J0E0_NEMA1</name>
<comment type="caution">
    <text evidence="6">The sequence shown here is derived from an EMBL/GenBank/DDBJ whole genome shotgun (WGS) entry which is preliminary data.</text>
</comment>
<dbReference type="Gene3D" id="3.30.70.580">
    <property type="entry name" value="Pseudouridine synthase I, catalytic domain, N-terminal subdomain"/>
    <property type="match status" value="1"/>
</dbReference>
<gene>
    <name evidence="6" type="ORF">NESG_01586</name>
</gene>
<dbReference type="PANTHER" id="PTHR11142:SF5">
    <property type="entry name" value="TRNA PSEUDOURIDINE(38_39) SYNTHASE"/>
    <property type="match status" value="1"/>
</dbReference>
<dbReference type="Gene3D" id="3.30.70.660">
    <property type="entry name" value="Pseudouridine synthase I, catalytic domain, C-terminal subdomain"/>
    <property type="match status" value="1"/>
</dbReference>
<evidence type="ECO:0000256" key="4">
    <source>
        <dbReference type="RuleBase" id="RU003792"/>
    </source>
</evidence>
<evidence type="ECO:0000256" key="1">
    <source>
        <dbReference type="ARBA" id="ARBA00009375"/>
    </source>
</evidence>
<dbReference type="GO" id="GO:1990481">
    <property type="term" value="P:mRNA pseudouridine synthesis"/>
    <property type="evidence" value="ECO:0007669"/>
    <property type="project" value="TreeGrafter"/>
</dbReference>
<comment type="catalytic activity">
    <reaction evidence="4">
        <text>uridine(38/39/40) in tRNA = pseudouridine(38/39/40) in tRNA</text>
        <dbReference type="Rhea" id="RHEA:22376"/>
        <dbReference type="Rhea" id="RHEA-COMP:10085"/>
        <dbReference type="Rhea" id="RHEA-COMP:10087"/>
        <dbReference type="ChEBI" id="CHEBI:65314"/>
        <dbReference type="ChEBI" id="CHEBI:65315"/>
        <dbReference type="EC" id="5.4.99.12"/>
    </reaction>
</comment>
<keyword evidence="3 4" id="KW-0413">Isomerase</keyword>
<dbReference type="HOGENOM" id="CLU_014673_4_0_1"/>
<dbReference type="GO" id="GO:0160147">
    <property type="term" value="F:tRNA pseudouridine(38-40) synthase activity"/>
    <property type="evidence" value="ECO:0007669"/>
    <property type="project" value="UniProtKB-EC"/>
</dbReference>
<dbReference type="InterPro" id="IPR020097">
    <property type="entry name" value="PsdUridine_synth_TruA_a/b_dom"/>
</dbReference>
<dbReference type="RefSeq" id="XP_052904163.1">
    <property type="nucleotide sequence ID" value="XM_053049213.1"/>
</dbReference>
<feature type="domain" description="Pseudouridine synthase I TruA alpha/beta" evidence="5">
    <location>
        <begin position="160"/>
        <end position="284"/>
    </location>
</feature>
<dbReference type="Proteomes" id="UP000054524">
    <property type="component" value="Unassembled WGS sequence"/>
</dbReference>
<organism evidence="6 7">
    <name type="scientific">Nematocida ausubeli (strain ATCC PRA-371 / ERTm2)</name>
    <name type="common">Nematode killer fungus</name>
    <dbReference type="NCBI Taxonomy" id="1913371"/>
    <lineage>
        <taxon>Eukaryota</taxon>
        <taxon>Fungi</taxon>
        <taxon>Fungi incertae sedis</taxon>
        <taxon>Microsporidia</taxon>
        <taxon>Nematocida</taxon>
    </lineage>
</organism>
<reference evidence="6 7" key="1">
    <citation type="journal article" date="2014" name="Genome Announc.">
        <title>Genome Sequence of the Microsporidian Species Nematocida sp1 Strain ERTm6 (ATCC PRA-372).</title>
        <authorList>
            <person name="Bakowski M.A."/>
            <person name="Priest M."/>
            <person name="Young S."/>
            <person name="Cuomo C.A."/>
            <person name="Troemel E.R."/>
        </authorList>
    </citation>
    <scope>NUCLEOTIDE SEQUENCE [LARGE SCALE GENOMIC DNA]</scope>
    <source>
        <strain evidence="6 7">ERTm6</strain>
    </source>
</reference>
<dbReference type="GO" id="GO:0005737">
    <property type="term" value="C:cytoplasm"/>
    <property type="evidence" value="ECO:0007669"/>
    <property type="project" value="TreeGrafter"/>
</dbReference>
<evidence type="ECO:0000313" key="7">
    <source>
        <dbReference type="Proteomes" id="UP000054524"/>
    </source>
</evidence>
<dbReference type="EMBL" id="AKIJ01000004">
    <property type="protein sequence ID" value="KFG25608.1"/>
    <property type="molecule type" value="Genomic_DNA"/>
</dbReference>
<keyword evidence="7" id="KW-1185">Reference proteome</keyword>
<dbReference type="InterPro" id="IPR020094">
    <property type="entry name" value="TruA/RsuA/RluB/E/F_N"/>
</dbReference>
<keyword evidence="2 4" id="KW-0819">tRNA processing</keyword>
<dbReference type="GO" id="GO:0003723">
    <property type="term" value="F:RNA binding"/>
    <property type="evidence" value="ECO:0007669"/>
    <property type="project" value="InterPro"/>
</dbReference>
<comment type="similarity">
    <text evidence="1 4">Belongs to the tRNA pseudouridine synthase TruA family.</text>
</comment>
<dbReference type="EC" id="5.4.99.12" evidence="4"/>
<evidence type="ECO:0000256" key="2">
    <source>
        <dbReference type="ARBA" id="ARBA00022694"/>
    </source>
</evidence>
<dbReference type="NCBIfam" id="TIGR00071">
    <property type="entry name" value="hisT_truA"/>
    <property type="match status" value="1"/>
</dbReference>
<dbReference type="Pfam" id="PF01416">
    <property type="entry name" value="PseudoU_synth_1"/>
    <property type="match status" value="1"/>
</dbReference>
<evidence type="ECO:0000259" key="5">
    <source>
        <dbReference type="Pfam" id="PF01416"/>
    </source>
</evidence>
<dbReference type="AlphaFoldDB" id="A0A086J0E0"/>
<dbReference type="GeneID" id="77676559"/>
<proteinExistence type="inferred from homology"/>
<evidence type="ECO:0000256" key="3">
    <source>
        <dbReference type="ARBA" id="ARBA00023235"/>
    </source>
</evidence>
<accession>A0A086J0E0</accession>
<evidence type="ECO:0000313" key="6">
    <source>
        <dbReference type="EMBL" id="KFG25608.1"/>
    </source>
</evidence>
<dbReference type="PANTHER" id="PTHR11142">
    <property type="entry name" value="PSEUDOURIDYLATE SYNTHASE"/>
    <property type="match status" value="1"/>
</dbReference>